<evidence type="ECO:0008006" key="4">
    <source>
        <dbReference type="Google" id="ProtNLM"/>
    </source>
</evidence>
<keyword evidence="2" id="KW-0325">Glycoprotein</keyword>
<dbReference type="GO" id="GO:0016787">
    <property type="term" value="F:hydrolase activity"/>
    <property type="evidence" value="ECO:0007669"/>
    <property type="project" value="UniProtKB-KW"/>
</dbReference>
<protein>
    <recommendedName>
        <fullName evidence="4">Calcineurin-like phosphoesterase domain-containing protein</fullName>
    </recommendedName>
</protein>
<dbReference type="AlphaFoldDB" id="A0A6C0JQN1"/>
<sequence length="383" mass="43036">MILIISLLVIGAIVGFTLLIQYLVKDPNPNPPNPPITMESVAMIVADIHIEHWYTTKRAAQNHYNPDTIDDWTKTAKLICSGVGDNTGDTPIGLFKSAIQDFSKDVLKEQRLFFFAGDTFAHDLRGDKPDVNIEKTIMYKIFDKKEGLLNYFDPSNIFYAVGNHGSKTQQAFFQKDTVSEAWVQSIVDNGIYTPSGPDDIFWDIGYYKKPIPSSTIYVICFNSIIYKIVSNHDGCSGDNCTKKQQRQIDQLKKDLDSLGPKNSAYILTHFPIDSWDPSKVAVENFIWSKIGKEYQDKVSGILTAHSHAPLANLDHWDTKKGTAYTWNIPSIFWSGSNVIPNKSVSSYIKVPFPLNEPLVLAETDVRKTVCKNGVSTDSIQWVN</sequence>
<evidence type="ECO:0000256" key="2">
    <source>
        <dbReference type="ARBA" id="ARBA00023180"/>
    </source>
</evidence>
<accession>A0A6C0JQN1</accession>
<name>A0A6C0JQN1_9ZZZZ</name>
<keyword evidence="1" id="KW-0378">Hydrolase</keyword>
<reference evidence="3" key="1">
    <citation type="journal article" date="2020" name="Nature">
        <title>Giant virus diversity and host interactions through global metagenomics.</title>
        <authorList>
            <person name="Schulz F."/>
            <person name="Roux S."/>
            <person name="Paez-Espino D."/>
            <person name="Jungbluth S."/>
            <person name="Walsh D.A."/>
            <person name="Denef V.J."/>
            <person name="McMahon K.D."/>
            <person name="Konstantinidis K.T."/>
            <person name="Eloe-Fadrosh E.A."/>
            <person name="Kyrpides N.C."/>
            <person name="Woyke T."/>
        </authorList>
    </citation>
    <scope>NUCLEOTIDE SEQUENCE</scope>
    <source>
        <strain evidence="3">GVMAG-S-1038524-41</strain>
    </source>
</reference>
<proteinExistence type="predicted"/>
<dbReference type="PANTHER" id="PTHR10340:SF57">
    <property type="entry name" value="METALLOPHOS DOMAIN-CONTAINING PROTEIN"/>
    <property type="match status" value="1"/>
</dbReference>
<organism evidence="3">
    <name type="scientific">viral metagenome</name>
    <dbReference type="NCBI Taxonomy" id="1070528"/>
    <lineage>
        <taxon>unclassified sequences</taxon>
        <taxon>metagenomes</taxon>
        <taxon>organismal metagenomes</taxon>
    </lineage>
</organism>
<dbReference type="InterPro" id="IPR029052">
    <property type="entry name" value="Metallo-depent_PP-like"/>
</dbReference>
<dbReference type="EMBL" id="MN740667">
    <property type="protein sequence ID" value="QHU06737.1"/>
    <property type="molecule type" value="Genomic_DNA"/>
</dbReference>
<evidence type="ECO:0000256" key="1">
    <source>
        <dbReference type="ARBA" id="ARBA00022801"/>
    </source>
</evidence>
<evidence type="ECO:0000313" key="3">
    <source>
        <dbReference type="EMBL" id="QHU06737.1"/>
    </source>
</evidence>
<dbReference type="PANTHER" id="PTHR10340">
    <property type="entry name" value="SPHINGOMYELIN PHOSPHODIESTERASE"/>
    <property type="match status" value="1"/>
</dbReference>
<dbReference type="SUPFAM" id="SSF56300">
    <property type="entry name" value="Metallo-dependent phosphatases"/>
    <property type="match status" value="1"/>
</dbReference>